<dbReference type="PANTHER" id="PTHR42535:SF2">
    <property type="entry name" value="CHROMOSOME UNDETERMINED SCAFFOLD_146, WHOLE GENOME SHOTGUN SEQUENCE"/>
    <property type="match status" value="1"/>
</dbReference>
<evidence type="ECO:0000313" key="5">
    <source>
        <dbReference type="EMBL" id="GAA3787163.1"/>
    </source>
</evidence>
<organism evidence="5 6">
    <name type="scientific">Corallibacter vietnamensis</name>
    <dbReference type="NCBI Taxonomy" id="904130"/>
    <lineage>
        <taxon>Bacteria</taxon>
        <taxon>Pseudomonadati</taxon>
        <taxon>Bacteroidota</taxon>
        <taxon>Flavobacteriia</taxon>
        <taxon>Flavobacteriales</taxon>
        <taxon>Flavobacteriaceae</taxon>
        <taxon>Corallibacter</taxon>
    </lineage>
</organism>
<reference evidence="6" key="1">
    <citation type="journal article" date="2019" name="Int. J. Syst. Evol. Microbiol.">
        <title>The Global Catalogue of Microorganisms (GCM) 10K type strain sequencing project: providing services to taxonomists for standard genome sequencing and annotation.</title>
        <authorList>
            <consortium name="The Broad Institute Genomics Platform"/>
            <consortium name="The Broad Institute Genome Sequencing Center for Infectious Disease"/>
            <person name="Wu L."/>
            <person name="Ma J."/>
        </authorList>
    </citation>
    <scope>NUCLEOTIDE SEQUENCE [LARGE SCALE GENOMIC DNA]</scope>
    <source>
        <strain evidence="6">JCM 17525</strain>
    </source>
</reference>
<dbReference type="InterPro" id="IPR013320">
    <property type="entry name" value="ConA-like_dom_sf"/>
</dbReference>
<feature type="signal peptide" evidence="3">
    <location>
        <begin position="1"/>
        <end position="26"/>
    </location>
</feature>
<evidence type="ECO:0000259" key="4">
    <source>
        <dbReference type="SMART" id="SM00560"/>
    </source>
</evidence>
<evidence type="ECO:0000256" key="3">
    <source>
        <dbReference type="SAM" id="SignalP"/>
    </source>
</evidence>
<dbReference type="Gene3D" id="2.60.120.200">
    <property type="match status" value="1"/>
</dbReference>
<dbReference type="RefSeq" id="WP_344729979.1">
    <property type="nucleotide sequence ID" value="NZ_BAABBI010000002.1"/>
</dbReference>
<dbReference type="NCBIfam" id="TIGR04183">
    <property type="entry name" value="Por_Secre_tail"/>
    <property type="match status" value="1"/>
</dbReference>
<dbReference type="Gene3D" id="2.60.40.10">
    <property type="entry name" value="Immunoglobulins"/>
    <property type="match status" value="1"/>
</dbReference>
<feature type="domain" description="LamG-like jellyroll fold" evidence="4">
    <location>
        <begin position="1384"/>
        <end position="1517"/>
    </location>
</feature>
<accession>A0ABP7HET0</accession>
<dbReference type="EMBL" id="BAABBI010000002">
    <property type="protein sequence ID" value="GAA3787163.1"/>
    <property type="molecule type" value="Genomic_DNA"/>
</dbReference>
<dbReference type="InterPro" id="IPR006558">
    <property type="entry name" value="LamG-like"/>
</dbReference>
<sequence>MKNFTYPIKKYLILSYVLLISSFAFSQDFNVQHLDRNVPRTGATSSITAVSSLNNAFVLNNNNRLAQAGRSDENSSAAPGRDVSGAVRLTATNMVTYYREGNSTNNITKFNASVWEYTGSPGGANEFIVRGRYTITLNGSTNNVTQALTGISNANDCIPFITGIINSASSAGSDSGSAIAYLENASTMRVQKGSNADNVTVYITLVEFTGSNWTILHGDSGSVNADTGSITLRTNANGSSGGAASVSDWGEAMIFTHHRGNMSDNGTDEAIADNWPVMSPGGTNQTVSWTFDGQHDARTNGNRQFVHVANNPNFQVTRYTNTSNTSGETSINISSAGLSSTNEALIIGTSTSSGGGTAYGRGWRNYYFNSTTQAAHWAHRNGNTMAHEIQVVNFSPSITYCASNGISTNDEYISRVQLNTIDNSSGAGAGGYSDFTSQSTTLDQGNSYTITVTPTWPNYTYNEGYSVWIDYNQDGDFQDTGEQVWTQTATMASPVSGSFTVPVTATTGNTRMRVSMSYNAEPPFCNSFNYGEVEDYTININSGTPQPEINLVGNGNTINNNDITPSTTDDTDFGTINEGATRTHTFTIQNLGTSTLNIGTITSSNSNFIITSTPSATIASGASSNFSVQYAPSTSGIVTSVIQIANNDSNENPYTFTVQGNANPLPPMYTAYYENFDSNDGGWTNTTSTNDSWVWTNGFGTANEMGEGYFWRNTNYNNYSNNTNIVVQSPVLNFTGLKDLKLSIDIKYNTQSNTDGMRILYSVNGGPFVLLGSSGSGTKWYGGNVSALSSDGWSGDGHSASPAFSPHSQFERSSIPLPNGTFSNVSNVRFRVQFRSDNSTNYDGVAFDNVLIEANPIAALSDATVAPANLTGNLRLWLKTNTGISVTDGSKLTNWEDQAYDTSLDKEDAYASSALAPTYRDNINRNMNYNPVADFDHDNIEYMNGKGGYFAQDYFAVFRSDDEVDTNTGSYSPGREFVIGGRFSDEAYHEDATGLAMGSSTARYNNEVLAHNISSFPNASNAGPNDTSYGRAFTSTSTTYRNHPIIVNVKTNASGTLSEIYKNGKRIDNTTGQAGNGTNLNFNEFNNLQFLIGTGRSGITGRTTSQMNGMITEIISYTSPNSAINQQKIQSYLAVKYGVTLQDASSGLTDHRLNDVDYIDSQGAIIWDTSDNVGHNYDVAGIGRDDASLLDQRQSRSQNDEADGLGPTSGFLTMALTDTYNTNKENIANTTTLNDREFLMWGNNNADINGTPTVVNVDMSANIGDPSLQTIVTFTAIPRIWKVKEHGGDIPKVEVSIPVSAVRTATPPNGKYLMFISQNGIFDPSADYRVMTESGGYLYADYDFDGTEYITFGWAPERKFIRSIYFNGTTDYVDMEDALDLNPTGFTISAWVNANTNSNNTSILSKRNAAYTEGYDFKITSTGKFQVSWKRASGSMQSITSNTTIPKNQWHQLAVIYNGTRAYLYIDGILDNEANLSAPEDTNQSFYIAAADKNTPQAFFHGNIDEVRVWNTALTLDQLHYIMNQEIEENSNFVSGSYFEARSITPTKNDIATLPWSDLAGYYPMSIYTYTNTKDESGNGNQGALRNLKTVDKQTAPLPYTSTNNGSWDADATWENGSMQTKPGANSIVDNTITVDWNIVETNHNITMDNSGLASGNAGNRNLLALFVDNNELTVDGDNATENGYGVTISHYLNLDGKIDLEGESQLIQTLDSDLVVGTSGSLEKDQQGTQDFYTYNYWSSPVGTGTSASNNYSYSLNNNILKDGTTPATPSNITFVSGYNGATSPSLSIAHYWIWKFGNLPSGDYSSWQHVRNTGTILAGEGFTMKGVADTGGTVSLEQNYVFDGKPNNGDVNLTINAGNDYLVGNPYASAIDAEQFIIDNGARLDYTDPSGSGTYPEIDPSISGTLYFWEHWGGGSHVTAEYQGGYGTYNFSGGVPAAAYGTPDPDVAQVGTGTKTPGRYIPVGQGFFVTSDNSGTINFNNGQRVFQKEGTAASVFMRNSNSTSTTENNTEIVDERMKLRIGFNSVNTIHRQLLVTVDDRATAGEDWGFDAEITDDKEYQIDDMAWLIEDKKYTVQGINEINQATILPLEIHTSTDGMNNITIDILENVPNDLNIYAHDKELNIYHDLRESNYEIFLLAGEYLDRFEITFHDDNLLSVDENEIADTLQVFYANSKESIVIQNPKLVDLKSVEIFNILGQSIYTFDDLETANHLELKTNKISTGTYILHLKTNDDNTTITKKVLVK</sequence>
<dbReference type="InterPro" id="IPR026444">
    <property type="entry name" value="Secre_tail"/>
</dbReference>
<comment type="caution">
    <text evidence="5">The sequence shown here is derived from an EMBL/GenBank/DDBJ whole genome shotgun (WGS) entry which is preliminary data.</text>
</comment>
<dbReference type="InterPro" id="IPR045474">
    <property type="entry name" value="GEVED"/>
</dbReference>
<keyword evidence="2" id="KW-1015">Disulfide bond</keyword>
<feature type="chain" id="PRO_5046892265" description="LamG-like jellyroll fold domain-containing protein" evidence="3">
    <location>
        <begin position="27"/>
        <end position="2247"/>
    </location>
</feature>
<dbReference type="InterPro" id="IPR058515">
    <property type="entry name" value="DUF8202"/>
</dbReference>
<keyword evidence="1 3" id="KW-0732">Signal</keyword>
<dbReference type="InterPro" id="IPR013783">
    <property type="entry name" value="Ig-like_fold"/>
</dbReference>
<evidence type="ECO:0000256" key="2">
    <source>
        <dbReference type="ARBA" id="ARBA00023157"/>
    </source>
</evidence>
<dbReference type="Pfam" id="PF20009">
    <property type="entry name" value="GEVED"/>
    <property type="match status" value="1"/>
</dbReference>
<name>A0ABP7HET0_9FLAO</name>
<dbReference type="Proteomes" id="UP001501456">
    <property type="component" value="Unassembled WGS sequence"/>
</dbReference>
<dbReference type="Pfam" id="PF13385">
    <property type="entry name" value="Laminin_G_3"/>
    <property type="match status" value="1"/>
</dbReference>
<dbReference type="SMART" id="SM00560">
    <property type="entry name" value="LamGL"/>
    <property type="match status" value="1"/>
</dbReference>
<evidence type="ECO:0000256" key="1">
    <source>
        <dbReference type="ARBA" id="ARBA00022729"/>
    </source>
</evidence>
<gene>
    <name evidence="5" type="ORF">GCM10022271_19630</name>
</gene>
<evidence type="ECO:0000313" key="6">
    <source>
        <dbReference type="Proteomes" id="UP001501456"/>
    </source>
</evidence>
<dbReference type="InterPro" id="IPR011467">
    <property type="entry name" value="DUF1573"/>
</dbReference>
<protein>
    <recommendedName>
        <fullName evidence="4">LamG-like jellyroll fold domain-containing protein</fullName>
    </recommendedName>
</protein>
<dbReference type="SUPFAM" id="SSF49899">
    <property type="entry name" value="Concanavalin A-like lectins/glucanases"/>
    <property type="match status" value="1"/>
</dbReference>
<dbReference type="Pfam" id="PF07610">
    <property type="entry name" value="DUF1573"/>
    <property type="match status" value="1"/>
</dbReference>
<dbReference type="PANTHER" id="PTHR42535">
    <property type="entry name" value="OOKINETE PROTEIN, PUTATIVE-RELATED"/>
    <property type="match status" value="1"/>
</dbReference>
<dbReference type="NCBIfam" id="NF012200">
    <property type="entry name" value="choice_anch_D"/>
    <property type="match status" value="1"/>
</dbReference>
<proteinExistence type="predicted"/>
<keyword evidence="6" id="KW-1185">Reference proteome</keyword>
<dbReference type="Pfam" id="PF26628">
    <property type="entry name" value="DUF8202"/>
    <property type="match status" value="1"/>
</dbReference>